<comment type="cofactor">
    <cofactor evidence="1">
        <name>FAD</name>
        <dbReference type="ChEBI" id="CHEBI:57692"/>
    </cofactor>
</comment>
<dbReference type="InterPro" id="IPR023753">
    <property type="entry name" value="FAD/NAD-binding_dom"/>
</dbReference>
<dbReference type="InterPro" id="IPR028202">
    <property type="entry name" value="Reductase_C"/>
</dbReference>
<feature type="region of interest" description="Disordered" evidence="5">
    <location>
        <begin position="416"/>
        <end position="438"/>
    </location>
</feature>
<organism evidence="8 9">
    <name type="scientific">Dictyobacter aurantiacus</name>
    <dbReference type="NCBI Taxonomy" id="1936993"/>
    <lineage>
        <taxon>Bacteria</taxon>
        <taxon>Bacillati</taxon>
        <taxon>Chloroflexota</taxon>
        <taxon>Ktedonobacteria</taxon>
        <taxon>Ktedonobacterales</taxon>
        <taxon>Dictyobacteraceae</taxon>
        <taxon>Dictyobacter</taxon>
    </lineage>
</organism>
<dbReference type="SUPFAM" id="SSF55424">
    <property type="entry name" value="FAD/NAD-linked reductases, dimerisation (C-terminal) domain"/>
    <property type="match status" value="1"/>
</dbReference>
<dbReference type="SUPFAM" id="SSF51905">
    <property type="entry name" value="FAD/NAD(P)-binding domain"/>
    <property type="match status" value="2"/>
</dbReference>
<dbReference type="Proteomes" id="UP000287224">
    <property type="component" value="Unassembled WGS sequence"/>
</dbReference>
<protein>
    <submittedName>
        <fullName evidence="8">Ferredoxin reductase</fullName>
    </submittedName>
</protein>
<sequence>MGSDRAQGRRKDERIVIVGASLAGLRAAEALRRNGFAGQLTIVGDEPYAPYDRPPLSKQVLAGRLPVEHTSLALFEDVRARWILGVAATSLDVKQRRVALSNGETLPFDQLLITTGTRARPWPEEHGGKLDGVFLIRDRDDAQKLRARLERKPGRVLIAGGGFIGCEAAGVCRELGIDVTLIERGPTPLYGALGSSIGEIVARLQRQRGVDLRTNMTVAAFEGDEEGRLRRARLTDGSVMDVDVAIVALGALHNTEWLMDSGLTVDERGVVCDVYCRVLDAQGRPSPGIFTAGDVARWPQHLYEEDVIAVEHWGNAVDQAENAAHNMLSEMDDYRVYRHIPMFWSSQFGVNIKSVGLPNLGDEVMITQGSVERYRFVAVYGRKGRLIGAVSFDQGRWLDAYSALIDAGASYPPQLAAADQPEDMQSRQAGFPVATRHA</sequence>
<dbReference type="PRINTS" id="PR00411">
    <property type="entry name" value="PNDRDTASEI"/>
</dbReference>
<dbReference type="Gene3D" id="3.30.390.30">
    <property type="match status" value="1"/>
</dbReference>
<dbReference type="RefSeq" id="WP_126600158.1">
    <property type="nucleotide sequence ID" value="NZ_BIFQ01000002.1"/>
</dbReference>
<reference evidence="9" key="1">
    <citation type="submission" date="2018-12" db="EMBL/GenBank/DDBJ databases">
        <title>Tengunoibacter tsumagoiensis gen. nov., sp. nov., Dictyobacter kobayashii sp. nov., D. alpinus sp. nov., and D. joshuensis sp. nov. and description of Dictyobacteraceae fam. nov. within the order Ktedonobacterales isolated from Tengu-no-mugimeshi.</title>
        <authorList>
            <person name="Wang C.M."/>
            <person name="Zheng Y."/>
            <person name="Sakai Y."/>
            <person name="Toyoda A."/>
            <person name="Minakuchi Y."/>
            <person name="Abe K."/>
            <person name="Yokota A."/>
            <person name="Yabe S."/>
        </authorList>
    </citation>
    <scope>NUCLEOTIDE SEQUENCE [LARGE SCALE GENOMIC DNA]</scope>
    <source>
        <strain evidence="9">S-27</strain>
    </source>
</reference>
<dbReference type="OrthoDB" id="9802028at2"/>
<keyword evidence="9" id="KW-1185">Reference proteome</keyword>
<keyword evidence="2" id="KW-0285">Flavoprotein</keyword>
<dbReference type="EMBL" id="BIFQ01000002">
    <property type="protein sequence ID" value="GCE07960.1"/>
    <property type="molecule type" value="Genomic_DNA"/>
</dbReference>
<evidence type="ECO:0000256" key="2">
    <source>
        <dbReference type="ARBA" id="ARBA00022630"/>
    </source>
</evidence>
<dbReference type="GO" id="GO:0005737">
    <property type="term" value="C:cytoplasm"/>
    <property type="evidence" value="ECO:0007669"/>
    <property type="project" value="TreeGrafter"/>
</dbReference>
<comment type="caution">
    <text evidence="8">The sequence shown here is derived from an EMBL/GenBank/DDBJ whole genome shotgun (WGS) entry which is preliminary data.</text>
</comment>
<gene>
    <name evidence="8" type="ORF">KDAU_52890</name>
</gene>
<dbReference type="InterPro" id="IPR016156">
    <property type="entry name" value="FAD/NAD-linked_Rdtase_dimer_sf"/>
</dbReference>
<feature type="domain" description="Reductase C-terminal" evidence="7">
    <location>
        <begin position="343"/>
        <end position="422"/>
    </location>
</feature>
<dbReference type="AlphaFoldDB" id="A0A401ZMA5"/>
<keyword evidence="4" id="KW-0560">Oxidoreductase</keyword>
<evidence type="ECO:0000256" key="5">
    <source>
        <dbReference type="SAM" id="MobiDB-lite"/>
    </source>
</evidence>
<dbReference type="InterPro" id="IPR050446">
    <property type="entry name" value="FAD-oxidoreductase/Apoptosis"/>
</dbReference>
<evidence type="ECO:0000313" key="9">
    <source>
        <dbReference type="Proteomes" id="UP000287224"/>
    </source>
</evidence>
<dbReference type="InterPro" id="IPR036188">
    <property type="entry name" value="FAD/NAD-bd_sf"/>
</dbReference>
<dbReference type="PANTHER" id="PTHR43557">
    <property type="entry name" value="APOPTOSIS-INDUCING FACTOR 1"/>
    <property type="match status" value="1"/>
</dbReference>
<dbReference type="GO" id="GO:0016651">
    <property type="term" value="F:oxidoreductase activity, acting on NAD(P)H"/>
    <property type="evidence" value="ECO:0007669"/>
    <property type="project" value="TreeGrafter"/>
</dbReference>
<dbReference type="Pfam" id="PF14759">
    <property type="entry name" value="Reductase_C"/>
    <property type="match status" value="1"/>
</dbReference>
<feature type="domain" description="FAD/NAD(P)-binding" evidence="6">
    <location>
        <begin position="14"/>
        <end position="319"/>
    </location>
</feature>
<name>A0A401ZMA5_9CHLR</name>
<evidence type="ECO:0000259" key="7">
    <source>
        <dbReference type="Pfam" id="PF14759"/>
    </source>
</evidence>
<dbReference type="Pfam" id="PF07992">
    <property type="entry name" value="Pyr_redox_2"/>
    <property type="match status" value="1"/>
</dbReference>
<dbReference type="PANTHER" id="PTHR43557:SF2">
    <property type="entry name" value="RIESKE DOMAIN-CONTAINING PROTEIN-RELATED"/>
    <property type="match status" value="1"/>
</dbReference>
<evidence type="ECO:0000256" key="1">
    <source>
        <dbReference type="ARBA" id="ARBA00001974"/>
    </source>
</evidence>
<proteinExistence type="predicted"/>
<accession>A0A401ZMA5</accession>
<evidence type="ECO:0000259" key="6">
    <source>
        <dbReference type="Pfam" id="PF07992"/>
    </source>
</evidence>
<evidence type="ECO:0000313" key="8">
    <source>
        <dbReference type="EMBL" id="GCE07960.1"/>
    </source>
</evidence>
<dbReference type="Gene3D" id="3.50.50.60">
    <property type="entry name" value="FAD/NAD(P)-binding domain"/>
    <property type="match status" value="2"/>
</dbReference>
<evidence type="ECO:0000256" key="3">
    <source>
        <dbReference type="ARBA" id="ARBA00022827"/>
    </source>
</evidence>
<keyword evidence="3" id="KW-0274">FAD</keyword>
<dbReference type="PRINTS" id="PR00368">
    <property type="entry name" value="FADPNR"/>
</dbReference>
<evidence type="ECO:0000256" key="4">
    <source>
        <dbReference type="ARBA" id="ARBA00023002"/>
    </source>
</evidence>